<proteinExistence type="predicted"/>
<sequence>MEINLNDQEDFTKEKVRELIRSGDNSTETQLRVTKKGFAYLSKVVGGEDIENLAFRLETWVRGNNYVGPDAARDHKWVEYVYNKMKENWPNPKSAYIDF</sequence>
<reference evidence="1" key="1">
    <citation type="journal article" date="2014" name="Front. Microbiol.">
        <title>High frequency of phylogenetically diverse reductive dehalogenase-homologous genes in deep subseafloor sedimentary metagenomes.</title>
        <authorList>
            <person name="Kawai M."/>
            <person name="Futagami T."/>
            <person name="Toyoda A."/>
            <person name="Takaki Y."/>
            <person name="Nishi S."/>
            <person name="Hori S."/>
            <person name="Arai W."/>
            <person name="Tsubouchi T."/>
            <person name="Morono Y."/>
            <person name="Uchiyama I."/>
            <person name="Ito T."/>
            <person name="Fujiyama A."/>
            <person name="Inagaki F."/>
            <person name="Takami H."/>
        </authorList>
    </citation>
    <scope>NUCLEOTIDE SEQUENCE</scope>
    <source>
        <strain evidence="1">Expedition CK06-06</strain>
    </source>
</reference>
<dbReference type="AlphaFoldDB" id="X1T5B1"/>
<dbReference type="EMBL" id="BARW01015931">
    <property type="protein sequence ID" value="GAJ00483.1"/>
    <property type="molecule type" value="Genomic_DNA"/>
</dbReference>
<gene>
    <name evidence="1" type="ORF">S12H4_27852</name>
</gene>
<comment type="caution">
    <text evidence="1">The sequence shown here is derived from an EMBL/GenBank/DDBJ whole genome shotgun (WGS) entry which is preliminary data.</text>
</comment>
<evidence type="ECO:0000313" key="1">
    <source>
        <dbReference type="EMBL" id="GAJ00483.1"/>
    </source>
</evidence>
<organism evidence="1">
    <name type="scientific">marine sediment metagenome</name>
    <dbReference type="NCBI Taxonomy" id="412755"/>
    <lineage>
        <taxon>unclassified sequences</taxon>
        <taxon>metagenomes</taxon>
        <taxon>ecological metagenomes</taxon>
    </lineage>
</organism>
<accession>X1T5B1</accession>
<protein>
    <submittedName>
        <fullName evidence="1">Uncharacterized protein</fullName>
    </submittedName>
</protein>
<name>X1T5B1_9ZZZZ</name>